<dbReference type="GO" id="GO:0005634">
    <property type="term" value="C:nucleus"/>
    <property type="evidence" value="ECO:0007669"/>
    <property type="project" value="UniProtKB-SubCell"/>
</dbReference>
<feature type="domain" description="HSF-type DNA-binding" evidence="6">
    <location>
        <begin position="112"/>
        <end position="204"/>
    </location>
</feature>
<keyword evidence="8" id="KW-1185">Reference proteome</keyword>
<evidence type="ECO:0000256" key="5">
    <source>
        <dbReference type="SAM" id="MobiDB-lite"/>
    </source>
</evidence>
<evidence type="ECO:0000256" key="4">
    <source>
        <dbReference type="ARBA" id="ARBA00023242"/>
    </source>
</evidence>
<evidence type="ECO:0000256" key="3">
    <source>
        <dbReference type="ARBA" id="ARBA00023125"/>
    </source>
</evidence>
<dbReference type="GO" id="GO:0003700">
    <property type="term" value="F:DNA-binding transcription factor activity"/>
    <property type="evidence" value="ECO:0007669"/>
    <property type="project" value="InterPro"/>
</dbReference>
<evidence type="ECO:0000313" key="8">
    <source>
        <dbReference type="Proteomes" id="UP000008792"/>
    </source>
</evidence>
<feature type="region of interest" description="Disordered" evidence="5">
    <location>
        <begin position="428"/>
        <end position="539"/>
    </location>
</feature>
<dbReference type="PhylomeDB" id="B4LM50"/>
<dbReference type="KEGG" id="dvi:6627162"/>
<proteinExistence type="inferred from homology"/>
<comment type="subcellular location">
    <subcellularLocation>
        <location evidence="1">Nucleus</location>
    </subcellularLocation>
</comment>
<dbReference type="InParanoid" id="B4LM50"/>
<dbReference type="GO" id="GO:0043565">
    <property type="term" value="F:sequence-specific DNA binding"/>
    <property type="evidence" value="ECO:0007669"/>
    <property type="project" value="InterPro"/>
</dbReference>
<dbReference type="FunCoup" id="B4LM50">
    <property type="interactions" value="86"/>
</dbReference>
<dbReference type="STRING" id="7244.B4LM50"/>
<evidence type="ECO:0000256" key="2">
    <source>
        <dbReference type="ARBA" id="ARBA00006403"/>
    </source>
</evidence>
<dbReference type="Pfam" id="PF00447">
    <property type="entry name" value="HSF_DNA-bind"/>
    <property type="match status" value="1"/>
</dbReference>
<accession>B4LM50</accession>
<keyword evidence="3" id="KW-0238">DNA-binding</keyword>
<dbReference type="InterPro" id="IPR000232">
    <property type="entry name" value="HSF_DNA-bd"/>
</dbReference>
<dbReference type="EMBL" id="CH940648">
    <property type="protein sequence ID" value="EDW60928.1"/>
    <property type="molecule type" value="Genomic_DNA"/>
</dbReference>
<feature type="compositionally biased region" description="Basic residues" evidence="5">
    <location>
        <begin position="445"/>
        <end position="454"/>
    </location>
</feature>
<feature type="compositionally biased region" description="Basic residues" evidence="5">
    <location>
        <begin position="522"/>
        <end position="539"/>
    </location>
</feature>
<evidence type="ECO:0000259" key="6">
    <source>
        <dbReference type="Pfam" id="PF00447"/>
    </source>
</evidence>
<gene>
    <name evidence="7" type="primary">Dvir\GJ20589</name>
    <name evidence="7" type="ORF">Dvir_GJ20589</name>
</gene>
<dbReference type="InterPro" id="IPR036388">
    <property type="entry name" value="WH-like_DNA-bd_sf"/>
</dbReference>
<feature type="compositionally biased region" description="Basic and acidic residues" evidence="5">
    <location>
        <begin position="487"/>
        <end position="499"/>
    </location>
</feature>
<protein>
    <recommendedName>
        <fullName evidence="6">HSF-type DNA-binding domain-containing protein</fullName>
    </recommendedName>
</protein>
<dbReference type="AlphaFoldDB" id="B4LM50"/>
<dbReference type="OMA" id="QVMQELC"/>
<feature type="region of interest" description="Disordered" evidence="5">
    <location>
        <begin position="1"/>
        <end position="25"/>
    </location>
</feature>
<comment type="similarity">
    <text evidence="2">Belongs to the HSF family.</text>
</comment>
<evidence type="ECO:0000313" key="7">
    <source>
        <dbReference type="EMBL" id="EDW60928.1"/>
    </source>
</evidence>
<dbReference type="eggNOG" id="ENOG502QUJ0">
    <property type="taxonomic scope" value="Eukaryota"/>
</dbReference>
<reference evidence="7 8" key="1">
    <citation type="journal article" date="2007" name="Nature">
        <title>Evolution of genes and genomes on the Drosophila phylogeny.</title>
        <authorList>
            <consortium name="Drosophila 12 Genomes Consortium"/>
            <person name="Clark A.G."/>
            <person name="Eisen M.B."/>
            <person name="Smith D.R."/>
            <person name="Bergman C.M."/>
            <person name="Oliver B."/>
            <person name="Markow T.A."/>
            <person name="Kaufman T.C."/>
            <person name="Kellis M."/>
            <person name="Gelbart W."/>
            <person name="Iyer V.N."/>
            <person name="Pollard D.A."/>
            <person name="Sackton T.B."/>
            <person name="Larracuente A.M."/>
            <person name="Singh N.D."/>
            <person name="Abad J.P."/>
            <person name="Abt D.N."/>
            <person name="Adryan B."/>
            <person name="Aguade M."/>
            <person name="Akashi H."/>
            <person name="Anderson W.W."/>
            <person name="Aquadro C.F."/>
            <person name="Ardell D.H."/>
            <person name="Arguello R."/>
            <person name="Artieri C.G."/>
            <person name="Barbash D.A."/>
            <person name="Barker D."/>
            <person name="Barsanti P."/>
            <person name="Batterham P."/>
            <person name="Batzoglou S."/>
            <person name="Begun D."/>
            <person name="Bhutkar A."/>
            <person name="Blanco E."/>
            <person name="Bosak S.A."/>
            <person name="Bradley R.K."/>
            <person name="Brand A.D."/>
            <person name="Brent M.R."/>
            <person name="Brooks A.N."/>
            <person name="Brown R.H."/>
            <person name="Butlin R.K."/>
            <person name="Caggese C."/>
            <person name="Calvi B.R."/>
            <person name="Bernardo de Carvalho A."/>
            <person name="Caspi A."/>
            <person name="Castrezana S."/>
            <person name="Celniker S.E."/>
            <person name="Chang J.L."/>
            <person name="Chapple C."/>
            <person name="Chatterji S."/>
            <person name="Chinwalla A."/>
            <person name="Civetta A."/>
            <person name="Clifton S.W."/>
            <person name="Comeron J.M."/>
            <person name="Costello J.C."/>
            <person name="Coyne J.A."/>
            <person name="Daub J."/>
            <person name="David R.G."/>
            <person name="Delcher A.L."/>
            <person name="Delehaunty K."/>
            <person name="Do C.B."/>
            <person name="Ebling H."/>
            <person name="Edwards K."/>
            <person name="Eickbush T."/>
            <person name="Evans J.D."/>
            <person name="Filipski A."/>
            <person name="Findeiss S."/>
            <person name="Freyhult E."/>
            <person name="Fulton L."/>
            <person name="Fulton R."/>
            <person name="Garcia A.C."/>
            <person name="Gardiner A."/>
            <person name="Garfield D.A."/>
            <person name="Garvin B.E."/>
            <person name="Gibson G."/>
            <person name="Gilbert D."/>
            <person name="Gnerre S."/>
            <person name="Godfrey J."/>
            <person name="Good R."/>
            <person name="Gotea V."/>
            <person name="Gravely B."/>
            <person name="Greenberg A.J."/>
            <person name="Griffiths-Jones S."/>
            <person name="Gross S."/>
            <person name="Guigo R."/>
            <person name="Gustafson E.A."/>
            <person name="Haerty W."/>
            <person name="Hahn M.W."/>
            <person name="Halligan D.L."/>
            <person name="Halpern A.L."/>
            <person name="Halter G.M."/>
            <person name="Han M.V."/>
            <person name="Heger A."/>
            <person name="Hillier L."/>
            <person name="Hinrichs A.S."/>
            <person name="Holmes I."/>
            <person name="Hoskins R.A."/>
            <person name="Hubisz M.J."/>
            <person name="Hultmark D."/>
            <person name="Huntley M.A."/>
            <person name="Jaffe D.B."/>
            <person name="Jagadeeshan S."/>
            <person name="Jeck W.R."/>
            <person name="Johnson J."/>
            <person name="Jones C.D."/>
            <person name="Jordan W.C."/>
            <person name="Karpen G.H."/>
            <person name="Kataoka E."/>
            <person name="Keightley P.D."/>
            <person name="Kheradpour P."/>
            <person name="Kirkness E.F."/>
            <person name="Koerich L.B."/>
            <person name="Kristiansen K."/>
            <person name="Kudrna D."/>
            <person name="Kulathinal R.J."/>
            <person name="Kumar S."/>
            <person name="Kwok R."/>
            <person name="Lander E."/>
            <person name="Langley C.H."/>
            <person name="Lapoint R."/>
            <person name="Lazzaro B.P."/>
            <person name="Lee S.J."/>
            <person name="Levesque L."/>
            <person name="Li R."/>
            <person name="Lin C.F."/>
            <person name="Lin M.F."/>
            <person name="Lindblad-Toh K."/>
            <person name="Llopart A."/>
            <person name="Long M."/>
            <person name="Low L."/>
            <person name="Lozovsky E."/>
            <person name="Lu J."/>
            <person name="Luo M."/>
            <person name="Machado C.A."/>
            <person name="Makalowski W."/>
            <person name="Marzo M."/>
            <person name="Matsuda M."/>
            <person name="Matzkin L."/>
            <person name="McAllister B."/>
            <person name="McBride C.S."/>
            <person name="McKernan B."/>
            <person name="McKernan K."/>
            <person name="Mendez-Lago M."/>
            <person name="Minx P."/>
            <person name="Mollenhauer M.U."/>
            <person name="Montooth K."/>
            <person name="Mount S.M."/>
            <person name="Mu X."/>
            <person name="Myers E."/>
            <person name="Negre B."/>
            <person name="Newfeld S."/>
            <person name="Nielsen R."/>
            <person name="Noor M.A."/>
            <person name="O'Grady P."/>
            <person name="Pachter L."/>
            <person name="Papaceit M."/>
            <person name="Parisi M.J."/>
            <person name="Parisi M."/>
            <person name="Parts L."/>
            <person name="Pedersen J.S."/>
            <person name="Pesole G."/>
            <person name="Phillippy A.M."/>
            <person name="Ponting C.P."/>
            <person name="Pop M."/>
            <person name="Porcelli D."/>
            <person name="Powell J.R."/>
            <person name="Prohaska S."/>
            <person name="Pruitt K."/>
            <person name="Puig M."/>
            <person name="Quesneville H."/>
            <person name="Ram K.R."/>
            <person name="Rand D."/>
            <person name="Rasmussen M.D."/>
            <person name="Reed L.K."/>
            <person name="Reenan R."/>
            <person name="Reily A."/>
            <person name="Remington K.A."/>
            <person name="Rieger T.T."/>
            <person name="Ritchie M.G."/>
            <person name="Robin C."/>
            <person name="Rogers Y.H."/>
            <person name="Rohde C."/>
            <person name="Rozas J."/>
            <person name="Rubenfield M.J."/>
            <person name="Ruiz A."/>
            <person name="Russo S."/>
            <person name="Salzberg S.L."/>
            <person name="Sanchez-Gracia A."/>
            <person name="Saranga D.J."/>
            <person name="Sato H."/>
            <person name="Schaeffer S.W."/>
            <person name="Schatz M.C."/>
            <person name="Schlenke T."/>
            <person name="Schwartz R."/>
            <person name="Segarra C."/>
            <person name="Singh R.S."/>
            <person name="Sirot L."/>
            <person name="Sirota M."/>
            <person name="Sisneros N.B."/>
            <person name="Smith C.D."/>
            <person name="Smith T.F."/>
            <person name="Spieth J."/>
            <person name="Stage D.E."/>
            <person name="Stark A."/>
            <person name="Stephan W."/>
            <person name="Strausberg R.L."/>
            <person name="Strempel S."/>
            <person name="Sturgill D."/>
            <person name="Sutton G."/>
            <person name="Sutton G.G."/>
            <person name="Tao W."/>
            <person name="Teichmann S."/>
            <person name="Tobari Y.N."/>
            <person name="Tomimura Y."/>
            <person name="Tsolas J.M."/>
            <person name="Valente V.L."/>
            <person name="Venter E."/>
            <person name="Venter J.C."/>
            <person name="Vicario S."/>
            <person name="Vieira F.G."/>
            <person name="Vilella A.J."/>
            <person name="Villasante A."/>
            <person name="Walenz B."/>
            <person name="Wang J."/>
            <person name="Wasserman M."/>
            <person name="Watts T."/>
            <person name="Wilson D."/>
            <person name="Wilson R.K."/>
            <person name="Wing R.A."/>
            <person name="Wolfner M.F."/>
            <person name="Wong A."/>
            <person name="Wong G.K."/>
            <person name="Wu C.I."/>
            <person name="Wu G."/>
            <person name="Yamamoto D."/>
            <person name="Yang H.P."/>
            <person name="Yang S.P."/>
            <person name="Yorke J.A."/>
            <person name="Yoshida K."/>
            <person name="Zdobnov E."/>
            <person name="Zhang P."/>
            <person name="Zhang Y."/>
            <person name="Zimin A.V."/>
            <person name="Baldwin J."/>
            <person name="Abdouelleil A."/>
            <person name="Abdulkadir J."/>
            <person name="Abebe A."/>
            <person name="Abera B."/>
            <person name="Abreu J."/>
            <person name="Acer S.C."/>
            <person name="Aftuck L."/>
            <person name="Alexander A."/>
            <person name="An P."/>
            <person name="Anderson E."/>
            <person name="Anderson S."/>
            <person name="Arachi H."/>
            <person name="Azer M."/>
            <person name="Bachantsang P."/>
            <person name="Barry A."/>
            <person name="Bayul T."/>
            <person name="Berlin A."/>
            <person name="Bessette D."/>
            <person name="Bloom T."/>
            <person name="Blye J."/>
            <person name="Boguslavskiy L."/>
            <person name="Bonnet C."/>
            <person name="Boukhgalter B."/>
            <person name="Bourzgui I."/>
            <person name="Brown A."/>
            <person name="Cahill P."/>
            <person name="Channer S."/>
            <person name="Cheshatsang Y."/>
            <person name="Chuda L."/>
            <person name="Citroen M."/>
            <person name="Collymore A."/>
            <person name="Cooke P."/>
            <person name="Costello M."/>
            <person name="D'Aco K."/>
            <person name="Daza R."/>
            <person name="De Haan G."/>
            <person name="DeGray S."/>
            <person name="DeMaso C."/>
            <person name="Dhargay N."/>
            <person name="Dooley K."/>
            <person name="Dooley E."/>
            <person name="Doricent M."/>
            <person name="Dorje P."/>
            <person name="Dorjee K."/>
            <person name="Dupes A."/>
            <person name="Elong R."/>
            <person name="Falk J."/>
            <person name="Farina A."/>
            <person name="Faro S."/>
            <person name="Ferguson D."/>
            <person name="Fisher S."/>
            <person name="Foley C.D."/>
            <person name="Franke A."/>
            <person name="Friedrich D."/>
            <person name="Gadbois L."/>
            <person name="Gearin G."/>
            <person name="Gearin C.R."/>
            <person name="Giannoukos G."/>
            <person name="Goode T."/>
            <person name="Graham J."/>
            <person name="Grandbois E."/>
            <person name="Grewal S."/>
            <person name="Gyaltsen K."/>
            <person name="Hafez N."/>
            <person name="Hagos B."/>
            <person name="Hall J."/>
            <person name="Henson C."/>
            <person name="Hollinger A."/>
            <person name="Honan T."/>
            <person name="Huard M.D."/>
            <person name="Hughes L."/>
            <person name="Hurhula B."/>
            <person name="Husby M.E."/>
            <person name="Kamat A."/>
            <person name="Kanga B."/>
            <person name="Kashin S."/>
            <person name="Khazanovich D."/>
            <person name="Kisner P."/>
            <person name="Lance K."/>
            <person name="Lara M."/>
            <person name="Lee W."/>
            <person name="Lennon N."/>
            <person name="Letendre F."/>
            <person name="LeVine R."/>
            <person name="Lipovsky A."/>
            <person name="Liu X."/>
            <person name="Liu J."/>
            <person name="Liu S."/>
            <person name="Lokyitsang T."/>
            <person name="Lokyitsang Y."/>
            <person name="Lubonja R."/>
            <person name="Lui A."/>
            <person name="MacDonald P."/>
            <person name="Magnisalis V."/>
            <person name="Maru K."/>
            <person name="Matthews C."/>
            <person name="McCusker W."/>
            <person name="McDonough S."/>
            <person name="Mehta T."/>
            <person name="Meldrim J."/>
            <person name="Meneus L."/>
            <person name="Mihai O."/>
            <person name="Mihalev A."/>
            <person name="Mihova T."/>
            <person name="Mittelman R."/>
            <person name="Mlenga V."/>
            <person name="Montmayeur A."/>
            <person name="Mulrain L."/>
            <person name="Navidi A."/>
            <person name="Naylor J."/>
            <person name="Negash T."/>
            <person name="Nguyen T."/>
            <person name="Nguyen N."/>
            <person name="Nicol R."/>
            <person name="Norbu C."/>
            <person name="Norbu N."/>
            <person name="Novod N."/>
            <person name="O'Neill B."/>
            <person name="Osman S."/>
            <person name="Markiewicz E."/>
            <person name="Oyono O.L."/>
            <person name="Patti C."/>
            <person name="Phunkhang P."/>
            <person name="Pierre F."/>
            <person name="Priest M."/>
            <person name="Raghuraman S."/>
            <person name="Rege F."/>
            <person name="Reyes R."/>
            <person name="Rise C."/>
            <person name="Rogov P."/>
            <person name="Ross K."/>
            <person name="Ryan E."/>
            <person name="Settipalli S."/>
            <person name="Shea T."/>
            <person name="Sherpa N."/>
            <person name="Shi L."/>
            <person name="Shih D."/>
            <person name="Sparrow T."/>
            <person name="Spaulding J."/>
            <person name="Stalker J."/>
            <person name="Stange-Thomann N."/>
            <person name="Stavropoulos S."/>
            <person name="Stone C."/>
            <person name="Strader C."/>
            <person name="Tesfaye S."/>
            <person name="Thomson T."/>
            <person name="Thoulutsang Y."/>
            <person name="Thoulutsang D."/>
            <person name="Topham K."/>
            <person name="Topping I."/>
            <person name="Tsamla T."/>
            <person name="Vassiliev H."/>
            <person name="Vo A."/>
            <person name="Wangchuk T."/>
            <person name="Wangdi T."/>
            <person name="Weiand M."/>
            <person name="Wilkinson J."/>
            <person name="Wilson A."/>
            <person name="Yadav S."/>
            <person name="Young G."/>
            <person name="Yu Q."/>
            <person name="Zembek L."/>
            <person name="Zhong D."/>
            <person name="Zimmer A."/>
            <person name="Zwirko Z."/>
            <person name="Jaffe D.B."/>
            <person name="Alvarez P."/>
            <person name="Brockman W."/>
            <person name="Butler J."/>
            <person name="Chin C."/>
            <person name="Gnerre S."/>
            <person name="Grabherr M."/>
            <person name="Kleber M."/>
            <person name="Mauceli E."/>
            <person name="MacCallum I."/>
        </authorList>
    </citation>
    <scope>NUCLEOTIDE SEQUENCE [LARGE SCALE GENOMIC DNA]</scope>
    <source>
        <strain evidence="8">Tucson 15010-1051.87</strain>
    </source>
</reference>
<evidence type="ECO:0000256" key="1">
    <source>
        <dbReference type="ARBA" id="ARBA00004123"/>
    </source>
</evidence>
<organism evidence="7 8">
    <name type="scientific">Drosophila virilis</name>
    <name type="common">Fruit fly</name>
    <dbReference type="NCBI Taxonomy" id="7244"/>
    <lineage>
        <taxon>Eukaryota</taxon>
        <taxon>Metazoa</taxon>
        <taxon>Ecdysozoa</taxon>
        <taxon>Arthropoda</taxon>
        <taxon>Hexapoda</taxon>
        <taxon>Insecta</taxon>
        <taxon>Pterygota</taxon>
        <taxon>Neoptera</taxon>
        <taxon>Endopterygota</taxon>
        <taxon>Diptera</taxon>
        <taxon>Brachycera</taxon>
        <taxon>Muscomorpha</taxon>
        <taxon>Ephydroidea</taxon>
        <taxon>Drosophilidae</taxon>
        <taxon>Drosophila</taxon>
    </lineage>
</organism>
<sequence length="539" mass="60275">MSTSKSKRRECNSPVRVLDKQTDDQQVEAVEPSTADNTVQLEFLQFLKSLDEVSHEVHHGVNDCASIEVQSLHSDLALLPQQGSLTGPSNVLVVPAHPATKLQLESLLSHNFVHKLHLAASSAQVTFLYWTADGQQLQLDYIGLQEHLAGGHSMFRSRSILQFVRQMVDVGFERVLQEIEVLEDRPQLYYQHTNFKQGQPEQLLLMPTPQFEQLVPQKLGKPNASKGPIELGTGKDLCSSFQNCYSPLQLARCRFQTLLHYHNDVRLLQEREPNAEQLLPRRGRISSSRQSTQSSLVPALANKHINPRDSVLHFEAGQVPDYAGFYGRVEPSLINEFFAEYLPRYGARTSGYKDIVVDASKANAFQQNLPIGIVYSEDEDDLGDQDSHEVTNIAPAGKHDDALAGDGFNPPPEDIELEQVMQELCGVGPDVEEDPEKKEPTPLKPKLKRKKLVRKCAITDTDLQPESPHDDHGEDLLQAAAAAAAYIKDEQKNNTKDNEPNVNCSTNDAGKDLKCPTAPKSVSKRRRYDLRNSKSKRSR</sequence>
<dbReference type="SUPFAM" id="SSF46785">
    <property type="entry name" value="Winged helix' DNA-binding domain"/>
    <property type="match status" value="1"/>
</dbReference>
<dbReference type="InterPro" id="IPR036390">
    <property type="entry name" value="WH_DNA-bd_sf"/>
</dbReference>
<dbReference type="Proteomes" id="UP000008792">
    <property type="component" value="Unassembled WGS sequence"/>
</dbReference>
<name>B4LM50_DROVI</name>
<dbReference type="HOGENOM" id="CLU_464040_0_0_1"/>
<dbReference type="OrthoDB" id="6418155at2759"/>
<dbReference type="Gene3D" id="1.10.10.10">
    <property type="entry name" value="Winged helix-like DNA-binding domain superfamily/Winged helix DNA-binding domain"/>
    <property type="match status" value="1"/>
</dbReference>
<keyword evidence="4" id="KW-0539">Nucleus</keyword>